<keyword evidence="3" id="KW-0539">Nucleus</keyword>
<feature type="compositionally biased region" description="Low complexity" evidence="4">
    <location>
        <begin position="327"/>
        <end position="340"/>
    </location>
</feature>
<dbReference type="Gene3D" id="1.10.10.10">
    <property type="entry name" value="Winged helix-like DNA-binding domain superfamily/Winged helix DNA-binding domain"/>
    <property type="match status" value="1"/>
</dbReference>
<dbReference type="FunFam" id="1.10.10.10:FF:000393">
    <property type="entry name" value="Oocyte-specific H1 histone"/>
    <property type="match status" value="1"/>
</dbReference>
<reference evidence="6" key="1">
    <citation type="submission" date="2015-11" db="EMBL/GenBank/DDBJ databases">
        <authorList>
            <consortium name="International Coturnix japonica Genome Analysis Consortium"/>
            <person name="Warren W."/>
            <person name="Burt D.W."/>
            <person name="Antin P.B."/>
            <person name="Lanford R."/>
            <person name="Gros J."/>
            <person name="Wilson R.K."/>
        </authorList>
    </citation>
    <scope>NUCLEOTIDE SEQUENCE [LARGE SCALE GENOMIC DNA]</scope>
</reference>
<feature type="domain" description="H15" evidence="5">
    <location>
        <begin position="167"/>
        <end position="245"/>
    </location>
</feature>
<evidence type="ECO:0000313" key="7">
    <source>
        <dbReference type="Proteomes" id="UP000694412"/>
    </source>
</evidence>
<dbReference type="GeneTree" id="ENSGT00940000160900"/>
<feature type="compositionally biased region" description="Low complexity" evidence="4">
    <location>
        <begin position="119"/>
        <end position="131"/>
    </location>
</feature>
<dbReference type="GO" id="GO:0000786">
    <property type="term" value="C:nucleosome"/>
    <property type="evidence" value="ECO:0007669"/>
    <property type="project" value="InterPro"/>
</dbReference>
<name>A0A8C2YHF8_COTJA</name>
<protein>
    <recommendedName>
        <fullName evidence="5">H15 domain-containing protein</fullName>
    </recommendedName>
</protein>
<evidence type="ECO:0000256" key="4">
    <source>
        <dbReference type="SAM" id="MobiDB-lite"/>
    </source>
</evidence>
<evidence type="ECO:0000313" key="6">
    <source>
        <dbReference type="Ensembl" id="ENSCJPP00005026801.1"/>
    </source>
</evidence>
<feature type="compositionally biased region" description="Basic and acidic residues" evidence="4">
    <location>
        <begin position="92"/>
        <end position="102"/>
    </location>
</feature>
<dbReference type="GO" id="GO:0005634">
    <property type="term" value="C:nucleus"/>
    <property type="evidence" value="ECO:0007669"/>
    <property type="project" value="UniProtKB-ARBA"/>
</dbReference>
<keyword evidence="7" id="KW-1185">Reference proteome</keyword>
<proteinExistence type="predicted"/>
<dbReference type="InterPro" id="IPR036390">
    <property type="entry name" value="WH_DNA-bd_sf"/>
</dbReference>
<dbReference type="SUPFAM" id="SSF46785">
    <property type="entry name" value="Winged helix' DNA-binding domain"/>
    <property type="match status" value="1"/>
</dbReference>
<evidence type="ECO:0000256" key="2">
    <source>
        <dbReference type="ARBA" id="ARBA00023125"/>
    </source>
</evidence>
<evidence type="ECO:0000259" key="5">
    <source>
        <dbReference type="PROSITE" id="PS51504"/>
    </source>
</evidence>
<dbReference type="CDD" id="cd00073">
    <property type="entry name" value="H15"/>
    <property type="match status" value="1"/>
</dbReference>
<dbReference type="Proteomes" id="UP000694412">
    <property type="component" value="Chromosome 12"/>
</dbReference>
<dbReference type="PROSITE" id="PS51504">
    <property type="entry name" value="H15"/>
    <property type="match status" value="1"/>
</dbReference>
<evidence type="ECO:0000256" key="1">
    <source>
        <dbReference type="ARBA" id="ARBA00022454"/>
    </source>
</evidence>
<keyword evidence="2" id="KW-0238">DNA-binding</keyword>
<keyword evidence="1" id="KW-0158">Chromosome</keyword>
<feature type="region of interest" description="Disordered" evidence="4">
    <location>
        <begin position="65"/>
        <end position="160"/>
    </location>
</feature>
<reference evidence="6" key="3">
    <citation type="submission" date="2025-09" db="UniProtKB">
        <authorList>
            <consortium name="Ensembl"/>
        </authorList>
    </citation>
    <scope>IDENTIFICATION</scope>
</reference>
<dbReference type="GO" id="GO:0006334">
    <property type="term" value="P:nucleosome assembly"/>
    <property type="evidence" value="ECO:0007669"/>
    <property type="project" value="InterPro"/>
</dbReference>
<dbReference type="Ensembl" id="ENSCJPT00005036300.1">
    <property type="protein sequence ID" value="ENSCJPP00005026801.1"/>
    <property type="gene ID" value="ENSCJPG00005020822.1"/>
</dbReference>
<feature type="compositionally biased region" description="Basic residues" evidence="4">
    <location>
        <begin position="356"/>
        <end position="368"/>
    </location>
</feature>
<dbReference type="SMART" id="SM00526">
    <property type="entry name" value="H15"/>
    <property type="match status" value="1"/>
</dbReference>
<feature type="region of interest" description="Disordered" evidence="4">
    <location>
        <begin position="304"/>
        <end position="415"/>
    </location>
</feature>
<reference evidence="6" key="2">
    <citation type="submission" date="2025-08" db="UniProtKB">
        <authorList>
            <consortium name="Ensembl"/>
        </authorList>
    </citation>
    <scope>IDENTIFICATION</scope>
</reference>
<sequence>MSDSCTSNPRAAFGGKRRKVGCLLLPRRAARCSVTARRCGSAIRAEPYGTNAAVLALQRRTWPHTRVAGSAAPRARQGVSTPGAAAGAPPEHSARAERRSEWSQHVPGAAALPPPLFQPPAQSAPSPFSPSQTIGQERSDSPVSAAAGTRQSASAQPALAVTVRRNRHPSTLHMVLEALQAQDGKKGASVVAIKRFILTKYPAVDPVRIKYLLKRALATGLSRGVLVRPQNSSALGATGRFKVSGAAGAGLGLSAAGCSQPSKSSEEAEGKACRCEYNWLRRPGDASAAPKLWDVAWQQPEMPCPFQAQPAVRKPRSDGVKARRAPGKAQSQPPAAPAAKGVREDSGDRPAGAGAKRPKKTPAAKSKGKVPEAAQEAALKKKGAKGQARKPQAAPGAGQGKKVKVQEATSGRKVS</sequence>
<dbReference type="InterPro" id="IPR036388">
    <property type="entry name" value="WH-like_DNA-bd_sf"/>
</dbReference>
<accession>A0A8C2YHF8</accession>
<dbReference type="Pfam" id="PF00538">
    <property type="entry name" value="Linker_histone"/>
    <property type="match status" value="1"/>
</dbReference>
<dbReference type="InterPro" id="IPR005818">
    <property type="entry name" value="Histone_H1/H5_H15"/>
</dbReference>
<evidence type="ECO:0000256" key="3">
    <source>
        <dbReference type="ARBA" id="ARBA00023242"/>
    </source>
</evidence>
<dbReference type="AlphaFoldDB" id="A0A8C2YHF8"/>
<dbReference type="GO" id="GO:0003677">
    <property type="term" value="F:DNA binding"/>
    <property type="evidence" value="ECO:0007669"/>
    <property type="project" value="UniProtKB-KW"/>
</dbReference>
<organism evidence="6 7">
    <name type="scientific">Coturnix japonica</name>
    <name type="common">Japanese quail</name>
    <name type="synonym">Coturnix coturnix japonica</name>
    <dbReference type="NCBI Taxonomy" id="93934"/>
    <lineage>
        <taxon>Eukaryota</taxon>
        <taxon>Metazoa</taxon>
        <taxon>Chordata</taxon>
        <taxon>Craniata</taxon>
        <taxon>Vertebrata</taxon>
        <taxon>Euteleostomi</taxon>
        <taxon>Archelosauria</taxon>
        <taxon>Archosauria</taxon>
        <taxon>Dinosauria</taxon>
        <taxon>Saurischia</taxon>
        <taxon>Theropoda</taxon>
        <taxon>Coelurosauria</taxon>
        <taxon>Aves</taxon>
        <taxon>Neognathae</taxon>
        <taxon>Galloanserae</taxon>
        <taxon>Galliformes</taxon>
        <taxon>Phasianidae</taxon>
        <taxon>Perdicinae</taxon>
        <taxon>Coturnix</taxon>
    </lineage>
</organism>